<keyword evidence="4 12" id="KW-0507">mRNA processing</keyword>
<dbReference type="FunFam" id="1.10.1520.10:FF:000001">
    <property type="entry name" value="Ribonuclease 3"/>
    <property type="match status" value="1"/>
</dbReference>
<comment type="similarity">
    <text evidence="2">Belongs to the ribonuclease III family.</text>
</comment>
<evidence type="ECO:0000256" key="2">
    <source>
        <dbReference type="ARBA" id="ARBA00010183"/>
    </source>
</evidence>
<reference evidence="15 16" key="1">
    <citation type="journal article" date="2013" name="Genome Announc.">
        <title>Complete Genome Sequence of the Porcine Strain Brachyspira pilosicoli P43/6/78(T.).</title>
        <authorList>
            <person name="Lin C."/>
            <person name="den Bakker H.C."/>
            <person name="Suzuki H."/>
            <person name="Lefebure T."/>
            <person name="Ponnala L."/>
            <person name="Sun Q."/>
            <person name="Stanhope M.J."/>
            <person name="Wiedmann M."/>
            <person name="Duhamel G.E."/>
        </authorList>
    </citation>
    <scope>NUCLEOTIDE SEQUENCE [LARGE SCALE GENOMIC DNA]</scope>
    <source>
        <strain evidence="15 16">P43/6/78</strain>
    </source>
</reference>
<accession>A0A3B6VIL8</accession>
<feature type="binding site" evidence="12">
    <location>
        <position position="119"/>
    </location>
    <ligand>
        <name>Mg(2+)</name>
        <dbReference type="ChEBI" id="CHEBI:18420"/>
    </ligand>
</feature>
<evidence type="ECO:0000313" key="15">
    <source>
        <dbReference type="EMBL" id="AGA65638.1"/>
    </source>
</evidence>
<organism evidence="15 16">
    <name type="scientific">Brachyspira pilosicoli P43/6/78</name>
    <dbReference type="NCBI Taxonomy" id="1042417"/>
    <lineage>
        <taxon>Bacteria</taxon>
        <taxon>Pseudomonadati</taxon>
        <taxon>Spirochaetota</taxon>
        <taxon>Spirochaetia</taxon>
        <taxon>Brachyspirales</taxon>
        <taxon>Brachyspiraceae</taxon>
        <taxon>Brachyspira</taxon>
    </lineage>
</organism>
<keyword evidence="3 12" id="KW-0698">rRNA processing</keyword>
<dbReference type="Pfam" id="PF00035">
    <property type="entry name" value="dsrm"/>
    <property type="match status" value="1"/>
</dbReference>
<keyword evidence="12" id="KW-0963">Cytoplasm</keyword>
<dbReference type="InterPro" id="IPR000999">
    <property type="entry name" value="RNase_III_dom"/>
</dbReference>
<dbReference type="EC" id="3.1.26.3" evidence="12"/>
<dbReference type="CDD" id="cd10845">
    <property type="entry name" value="DSRM_RNAse_III_family"/>
    <property type="match status" value="1"/>
</dbReference>
<dbReference type="Proteomes" id="UP000010793">
    <property type="component" value="Chromosome"/>
</dbReference>
<dbReference type="GO" id="GO:0006364">
    <property type="term" value="P:rRNA processing"/>
    <property type="evidence" value="ECO:0007669"/>
    <property type="project" value="UniProtKB-UniRule"/>
</dbReference>
<evidence type="ECO:0000256" key="11">
    <source>
        <dbReference type="ARBA" id="ARBA00049596"/>
    </source>
</evidence>
<dbReference type="GO" id="GO:0006397">
    <property type="term" value="P:mRNA processing"/>
    <property type="evidence" value="ECO:0007669"/>
    <property type="project" value="UniProtKB-UniRule"/>
</dbReference>
<dbReference type="PANTHER" id="PTHR14950:SF37">
    <property type="entry name" value="ENDORIBONUCLEASE DICER"/>
    <property type="match status" value="1"/>
</dbReference>
<dbReference type="RefSeq" id="WP_015273939.1">
    <property type="nucleotide sequence ID" value="NC_019908.1"/>
</dbReference>
<proteinExistence type="inferred from homology"/>
<keyword evidence="12" id="KW-0819">tRNA processing</keyword>
<dbReference type="EMBL" id="CP002873">
    <property type="protein sequence ID" value="AGA65638.1"/>
    <property type="molecule type" value="Genomic_DNA"/>
</dbReference>
<evidence type="ECO:0000259" key="14">
    <source>
        <dbReference type="PROSITE" id="PS50142"/>
    </source>
</evidence>
<feature type="binding site" evidence="12">
    <location>
        <position position="122"/>
    </location>
    <ligand>
        <name>Mg(2+)</name>
        <dbReference type="ChEBI" id="CHEBI:18420"/>
    </ligand>
</feature>
<feature type="active site" evidence="12">
    <location>
        <position position="50"/>
    </location>
</feature>
<comment type="function">
    <text evidence="11 12">Digests double-stranded RNA. Involved in the processing of primary rRNA transcript to yield the immediate precursors to the large and small rRNAs (23S and 16S). Processes some mRNAs, and tRNAs when they are encoded in the rRNA operon. Processes pre-crRNA and tracrRNA of type II CRISPR loci if present in the organism.</text>
</comment>
<sequence>MINKILLDCEKVLQYSFKNKNYLLEAITHRTFANENGNMKYNQRLEFLGDSVLSLIISEHIYKEYNNVKEGKLSKIKAYLVSQNTLASISRKLKLGDFLLLGKGEEASGGRERDNMLEDLFEAIIGAIYLDSNLENTKNFVMRVYKDILNKLDINNFDKDYKTILQEIVQKKYKITPTYKSYEYNENDNIMFKVEVYVKTKKYASGIGKSKKEAEINAAKKALEEIENI</sequence>
<dbReference type="CDD" id="cd00593">
    <property type="entry name" value="RIBOc"/>
    <property type="match status" value="1"/>
</dbReference>
<keyword evidence="8 12" id="KW-0378">Hydrolase</keyword>
<dbReference type="GO" id="GO:0046872">
    <property type="term" value="F:metal ion binding"/>
    <property type="evidence" value="ECO:0007669"/>
    <property type="project" value="UniProtKB-KW"/>
</dbReference>
<evidence type="ECO:0000256" key="7">
    <source>
        <dbReference type="ARBA" id="ARBA00022759"/>
    </source>
</evidence>
<dbReference type="PANTHER" id="PTHR14950">
    <property type="entry name" value="DICER-RELATED"/>
    <property type="match status" value="1"/>
</dbReference>
<dbReference type="GO" id="GO:0019843">
    <property type="term" value="F:rRNA binding"/>
    <property type="evidence" value="ECO:0007669"/>
    <property type="project" value="UniProtKB-KW"/>
</dbReference>
<evidence type="ECO:0000256" key="6">
    <source>
        <dbReference type="ARBA" id="ARBA00022723"/>
    </source>
</evidence>
<dbReference type="InterPro" id="IPR036389">
    <property type="entry name" value="RNase_III_sf"/>
</dbReference>
<feature type="domain" description="DRBM" evidence="13">
    <location>
        <begin position="160"/>
        <end position="228"/>
    </location>
</feature>
<feature type="binding site" evidence="12">
    <location>
        <position position="46"/>
    </location>
    <ligand>
        <name>Mg(2+)</name>
        <dbReference type="ChEBI" id="CHEBI:18420"/>
    </ligand>
</feature>
<dbReference type="AlphaFoldDB" id="A0A3B6VIL8"/>
<gene>
    <name evidence="12" type="primary">rnc</name>
    <name evidence="15" type="ORF">BPP43_01480</name>
</gene>
<evidence type="ECO:0000256" key="4">
    <source>
        <dbReference type="ARBA" id="ARBA00022664"/>
    </source>
</evidence>
<dbReference type="KEGG" id="bpip:BPP43_01480"/>
<keyword evidence="12" id="KW-0699">rRNA-binding</keyword>
<dbReference type="InterPro" id="IPR014720">
    <property type="entry name" value="dsRBD_dom"/>
</dbReference>
<dbReference type="Gene3D" id="3.30.160.20">
    <property type="match status" value="1"/>
</dbReference>
<evidence type="ECO:0000256" key="5">
    <source>
        <dbReference type="ARBA" id="ARBA00022722"/>
    </source>
</evidence>
<comment type="subcellular location">
    <subcellularLocation>
        <location evidence="12">Cytoplasm</location>
    </subcellularLocation>
</comment>
<dbReference type="GO" id="GO:0005737">
    <property type="term" value="C:cytoplasm"/>
    <property type="evidence" value="ECO:0007669"/>
    <property type="project" value="UniProtKB-SubCell"/>
</dbReference>
<feature type="domain" description="RNase III" evidence="14">
    <location>
        <begin position="6"/>
        <end position="133"/>
    </location>
</feature>
<keyword evidence="10 12" id="KW-0694">RNA-binding</keyword>
<dbReference type="Gene3D" id="1.10.1520.10">
    <property type="entry name" value="Ribonuclease III domain"/>
    <property type="match status" value="1"/>
</dbReference>
<evidence type="ECO:0000313" key="16">
    <source>
        <dbReference type="Proteomes" id="UP000010793"/>
    </source>
</evidence>
<dbReference type="PROSITE" id="PS50137">
    <property type="entry name" value="DS_RBD"/>
    <property type="match status" value="1"/>
</dbReference>
<dbReference type="PROSITE" id="PS00517">
    <property type="entry name" value="RNASE_3_1"/>
    <property type="match status" value="1"/>
</dbReference>
<keyword evidence="6 12" id="KW-0479">Metal-binding</keyword>
<protein>
    <recommendedName>
        <fullName evidence="12">Ribonuclease 3</fullName>
        <ecNumber evidence="12">3.1.26.3</ecNumber>
    </recommendedName>
    <alternativeName>
        <fullName evidence="12">Ribonuclease III</fullName>
        <shortName evidence="12">RNase III</shortName>
    </alternativeName>
</protein>
<dbReference type="SMART" id="SM00535">
    <property type="entry name" value="RIBOc"/>
    <property type="match status" value="1"/>
</dbReference>
<dbReference type="HAMAP" id="MF_00104">
    <property type="entry name" value="RNase_III"/>
    <property type="match status" value="1"/>
</dbReference>
<dbReference type="PROSITE" id="PS50142">
    <property type="entry name" value="RNASE_3_2"/>
    <property type="match status" value="1"/>
</dbReference>
<name>A0A3B6VIL8_BRAPL</name>
<dbReference type="GO" id="GO:0008033">
    <property type="term" value="P:tRNA processing"/>
    <property type="evidence" value="ECO:0007669"/>
    <property type="project" value="UniProtKB-KW"/>
</dbReference>
<evidence type="ECO:0000256" key="1">
    <source>
        <dbReference type="ARBA" id="ARBA00000109"/>
    </source>
</evidence>
<dbReference type="GO" id="GO:0004525">
    <property type="term" value="F:ribonuclease III activity"/>
    <property type="evidence" value="ECO:0007669"/>
    <property type="project" value="UniProtKB-UniRule"/>
</dbReference>
<evidence type="ECO:0000256" key="3">
    <source>
        <dbReference type="ARBA" id="ARBA00022552"/>
    </source>
</evidence>
<keyword evidence="16" id="KW-1185">Reference proteome</keyword>
<comment type="subunit">
    <text evidence="12">Homodimer.</text>
</comment>
<feature type="active site" evidence="12">
    <location>
        <position position="122"/>
    </location>
</feature>
<dbReference type="Pfam" id="PF14622">
    <property type="entry name" value="Ribonucleas_3_3"/>
    <property type="match status" value="1"/>
</dbReference>
<evidence type="ECO:0000256" key="10">
    <source>
        <dbReference type="ARBA" id="ARBA00022884"/>
    </source>
</evidence>
<dbReference type="InterPro" id="IPR011907">
    <property type="entry name" value="RNase_III"/>
</dbReference>
<evidence type="ECO:0000256" key="9">
    <source>
        <dbReference type="ARBA" id="ARBA00022842"/>
    </source>
</evidence>
<comment type="cofactor">
    <cofactor evidence="12">
        <name>Mg(2+)</name>
        <dbReference type="ChEBI" id="CHEBI:18420"/>
    </cofactor>
</comment>
<evidence type="ECO:0000256" key="12">
    <source>
        <dbReference type="HAMAP-Rule" id="MF_00104"/>
    </source>
</evidence>
<dbReference type="SUPFAM" id="SSF69065">
    <property type="entry name" value="RNase III domain-like"/>
    <property type="match status" value="1"/>
</dbReference>
<keyword evidence="9 12" id="KW-0460">Magnesium</keyword>
<keyword evidence="5 12" id="KW-0540">Nuclease</keyword>
<dbReference type="NCBIfam" id="TIGR02191">
    <property type="entry name" value="RNaseIII"/>
    <property type="match status" value="1"/>
</dbReference>
<dbReference type="SMART" id="SM00358">
    <property type="entry name" value="DSRM"/>
    <property type="match status" value="1"/>
</dbReference>
<evidence type="ECO:0000256" key="8">
    <source>
        <dbReference type="ARBA" id="ARBA00022801"/>
    </source>
</evidence>
<comment type="catalytic activity">
    <reaction evidence="1 12">
        <text>Endonucleolytic cleavage to 5'-phosphomonoester.</text>
        <dbReference type="EC" id="3.1.26.3"/>
    </reaction>
</comment>
<evidence type="ECO:0000259" key="13">
    <source>
        <dbReference type="PROSITE" id="PS50137"/>
    </source>
</evidence>
<dbReference type="SUPFAM" id="SSF54768">
    <property type="entry name" value="dsRNA-binding domain-like"/>
    <property type="match status" value="1"/>
</dbReference>
<keyword evidence="7 12" id="KW-0255">Endonuclease</keyword>